<sequence length="92" mass="10152">MNQIIPFHSFAYAGAQVNVYHADKGDGLPMHEHTWSHATVCQVGSCVVRVKGKEIVMTSTTQPIDLPANVPHEIEALEDGTVFVNIFKEGQY</sequence>
<proteinExistence type="predicted"/>
<dbReference type="InterPro" id="IPR011051">
    <property type="entry name" value="RmlC_Cupin_sf"/>
</dbReference>
<dbReference type="EMBL" id="LR798271">
    <property type="protein sequence ID" value="CAB5219450.1"/>
    <property type="molecule type" value="Genomic_DNA"/>
</dbReference>
<dbReference type="Gene3D" id="2.60.120.10">
    <property type="entry name" value="Jelly Rolls"/>
    <property type="match status" value="1"/>
</dbReference>
<evidence type="ECO:0000313" key="1">
    <source>
        <dbReference type="EMBL" id="CAB5219450.1"/>
    </source>
</evidence>
<reference evidence="1" key="1">
    <citation type="submission" date="2020-05" db="EMBL/GenBank/DDBJ databases">
        <authorList>
            <person name="Chiriac C."/>
            <person name="Salcher M."/>
            <person name="Ghai R."/>
            <person name="Kavagutti S V."/>
        </authorList>
    </citation>
    <scope>NUCLEOTIDE SEQUENCE</scope>
</reference>
<name>A0A6J7WNU3_9CAUD</name>
<protein>
    <submittedName>
        <fullName evidence="1">Uncharacterized protein</fullName>
    </submittedName>
</protein>
<dbReference type="InterPro" id="IPR014710">
    <property type="entry name" value="RmlC-like_jellyroll"/>
</dbReference>
<gene>
    <name evidence="1" type="ORF">UFOVP229_74</name>
</gene>
<organism evidence="1">
    <name type="scientific">uncultured Caudovirales phage</name>
    <dbReference type="NCBI Taxonomy" id="2100421"/>
    <lineage>
        <taxon>Viruses</taxon>
        <taxon>Duplodnaviria</taxon>
        <taxon>Heunggongvirae</taxon>
        <taxon>Uroviricota</taxon>
        <taxon>Caudoviricetes</taxon>
        <taxon>Peduoviridae</taxon>
        <taxon>Maltschvirus</taxon>
        <taxon>Maltschvirus maltsch</taxon>
    </lineage>
</organism>
<dbReference type="SUPFAM" id="SSF51182">
    <property type="entry name" value="RmlC-like cupins"/>
    <property type="match status" value="1"/>
</dbReference>
<accession>A0A6J7WNU3</accession>